<name>A0A3M7PL70_BRAPC</name>
<dbReference type="EMBL" id="REGN01010017">
    <property type="protein sequence ID" value="RMZ99851.1"/>
    <property type="molecule type" value="Genomic_DNA"/>
</dbReference>
<reference evidence="1 2" key="1">
    <citation type="journal article" date="2018" name="Sci. Rep.">
        <title>Genomic signatures of local adaptation to the degree of environmental predictability in rotifers.</title>
        <authorList>
            <person name="Franch-Gras L."/>
            <person name="Hahn C."/>
            <person name="Garcia-Roger E.M."/>
            <person name="Carmona M.J."/>
            <person name="Serra M."/>
            <person name="Gomez A."/>
        </authorList>
    </citation>
    <scope>NUCLEOTIDE SEQUENCE [LARGE SCALE GENOMIC DNA]</scope>
    <source>
        <strain evidence="1">HYR1</strain>
    </source>
</reference>
<organism evidence="1 2">
    <name type="scientific">Brachionus plicatilis</name>
    <name type="common">Marine rotifer</name>
    <name type="synonym">Brachionus muelleri</name>
    <dbReference type="NCBI Taxonomy" id="10195"/>
    <lineage>
        <taxon>Eukaryota</taxon>
        <taxon>Metazoa</taxon>
        <taxon>Spiralia</taxon>
        <taxon>Gnathifera</taxon>
        <taxon>Rotifera</taxon>
        <taxon>Eurotatoria</taxon>
        <taxon>Monogononta</taxon>
        <taxon>Pseudotrocha</taxon>
        <taxon>Ploima</taxon>
        <taxon>Brachionidae</taxon>
        <taxon>Brachionus</taxon>
    </lineage>
</organism>
<evidence type="ECO:0000313" key="1">
    <source>
        <dbReference type="EMBL" id="RMZ99851.1"/>
    </source>
</evidence>
<protein>
    <submittedName>
        <fullName evidence="1">Uncharacterized protein</fullName>
    </submittedName>
</protein>
<comment type="caution">
    <text evidence="1">The sequence shown here is derived from an EMBL/GenBank/DDBJ whole genome shotgun (WGS) entry which is preliminary data.</text>
</comment>
<feature type="non-terminal residue" evidence="1">
    <location>
        <position position="1"/>
    </location>
</feature>
<gene>
    <name evidence="1" type="ORF">BpHYR1_021957</name>
</gene>
<dbReference type="AlphaFoldDB" id="A0A3M7PL70"/>
<accession>A0A3M7PL70</accession>
<keyword evidence="2" id="KW-1185">Reference proteome</keyword>
<evidence type="ECO:0000313" key="2">
    <source>
        <dbReference type="Proteomes" id="UP000276133"/>
    </source>
</evidence>
<proteinExistence type="predicted"/>
<sequence length="22" mass="2216">HATDALPLVVQAIGQLTALVQG</sequence>
<dbReference type="Proteomes" id="UP000276133">
    <property type="component" value="Unassembled WGS sequence"/>
</dbReference>